<feature type="domain" description="Acyl-CoA thioesterase-like N-terminal HotDog" evidence="1">
    <location>
        <begin position="30"/>
        <end position="121"/>
    </location>
</feature>
<dbReference type="Pfam" id="PF13622">
    <property type="entry name" value="4HBT_3"/>
    <property type="match status" value="1"/>
</dbReference>
<reference evidence="2 3" key="1">
    <citation type="submission" date="2017-02" db="EMBL/GenBank/DDBJ databases">
        <authorList>
            <person name="Peterson S.W."/>
        </authorList>
    </citation>
    <scope>NUCLEOTIDE SEQUENCE [LARGE SCALE GENOMIC DNA]</scope>
    <source>
        <strain evidence="2 3">SRS1_H2-8</strain>
    </source>
</reference>
<dbReference type="InterPro" id="IPR052389">
    <property type="entry name" value="Sec_Metab_Biosynth-Assoc"/>
</dbReference>
<dbReference type="EMBL" id="LT795055">
    <property type="protein sequence ID" value="SJX61497.1"/>
    <property type="molecule type" value="Genomic_DNA"/>
</dbReference>
<evidence type="ECO:0000259" key="1">
    <source>
        <dbReference type="Pfam" id="PF13622"/>
    </source>
</evidence>
<dbReference type="SUPFAM" id="SSF54637">
    <property type="entry name" value="Thioesterase/thiol ester dehydrase-isomerase"/>
    <property type="match status" value="1"/>
</dbReference>
<dbReference type="PANTHER" id="PTHR38110">
    <property type="entry name" value="CHROMOSOME 23, WHOLE GENOME SHOTGUN SEQUENCE"/>
    <property type="match status" value="1"/>
</dbReference>
<evidence type="ECO:0000313" key="3">
    <source>
        <dbReference type="Proteomes" id="UP000239563"/>
    </source>
</evidence>
<protein>
    <recommendedName>
        <fullName evidence="1">Acyl-CoA thioesterase-like N-terminal HotDog domain-containing protein</fullName>
    </recommendedName>
</protein>
<dbReference type="AlphaFoldDB" id="A0A2N8U8W7"/>
<evidence type="ECO:0000313" key="2">
    <source>
        <dbReference type="EMBL" id="SJX61497.1"/>
    </source>
</evidence>
<dbReference type="InterPro" id="IPR029069">
    <property type="entry name" value="HotDog_dom_sf"/>
</dbReference>
<gene>
    <name evidence="2" type="ORF">SRS1_12482</name>
</gene>
<dbReference type="Proteomes" id="UP000239563">
    <property type="component" value="Chromosome II"/>
</dbReference>
<dbReference type="PANTHER" id="PTHR38110:SF1">
    <property type="entry name" value="THIOESTERASE DOMAIN-CONTAINING PROTEIN"/>
    <property type="match status" value="1"/>
</dbReference>
<dbReference type="InterPro" id="IPR042171">
    <property type="entry name" value="Acyl-CoA_hotdog"/>
</dbReference>
<dbReference type="InterPro" id="IPR049449">
    <property type="entry name" value="TesB_ACOT8-like_N"/>
</dbReference>
<sequence length="347" mass="37778">MPSLQSAVLPTLDEASITPTSATYRANIDTTWCIGSVPQGGYSLSIILNAVLAFMRTLELLSTNIKNVSHHDPLLLSATYVQAVSHTPVEIHIRVLKRGKSLSNVQAELWQDGALRITTQVLMTDFGVQKASADATRVVGGDEHDPAQNGYTLTERSQWAPVFPLSPPHMCPAPRAFGTTAASGKTFGFGELITIAEDPHHEQLSRTSNRLSAGAYYALTPSPAPVLDPSLVDTGRLSQGANILPFLADMFTSPPMMLPTQHTAHWYPTLHLTIEFKRPIPPHLTRTATLSTGTFMLNGQHEADSHLWSHPHDTHFAQPVILAIARQTALVLPFAVNQNKSKPKSKL</sequence>
<proteinExistence type="predicted"/>
<name>A0A2N8U8W7_9BASI</name>
<dbReference type="Gene3D" id="2.40.160.210">
    <property type="entry name" value="Acyl-CoA thioesterase, double hotdog domain"/>
    <property type="match status" value="1"/>
</dbReference>
<accession>A0A2N8U8W7</accession>
<organism evidence="2 3">
    <name type="scientific">Sporisorium reilianum f. sp. reilianum</name>
    <dbReference type="NCBI Taxonomy" id="72559"/>
    <lineage>
        <taxon>Eukaryota</taxon>
        <taxon>Fungi</taxon>
        <taxon>Dikarya</taxon>
        <taxon>Basidiomycota</taxon>
        <taxon>Ustilaginomycotina</taxon>
        <taxon>Ustilaginomycetes</taxon>
        <taxon>Ustilaginales</taxon>
        <taxon>Ustilaginaceae</taxon>
        <taxon>Sporisorium</taxon>
    </lineage>
</organism>